<dbReference type="PROSITE" id="PS01156">
    <property type="entry name" value="TONB_DEPENDENT_REC_2"/>
    <property type="match status" value="1"/>
</dbReference>
<feature type="signal peptide" evidence="14">
    <location>
        <begin position="1"/>
        <end position="32"/>
    </location>
</feature>
<evidence type="ECO:0000256" key="10">
    <source>
        <dbReference type="PROSITE-ProRule" id="PRU01360"/>
    </source>
</evidence>
<evidence type="ECO:0000256" key="7">
    <source>
        <dbReference type="ARBA" id="ARBA00023077"/>
    </source>
</evidence>
<keyword evidence="9 10" id="KW-0998">Cell outer membrane</keyword>
<evidence type="ECO:0000256" key="9">
    <source>
        <dbReference type="ARBA" id="ARBA00023237"/>
    </source>
</evidence>
<evidence type="ECO:0000256" key="3">
    <source>
        <dbReference type="ARBA" id="ARBA00022452"/>
    </source>
</evidence>
<keyword evidence="4 10" id="KW-0812">Transmembrane</keyword>
<dbReference type="InterPro" id="IPR037066">
    <property type="entry name" value="Plug_dom_sf"/>
</dbReference>
<dbReference type="AlphaFoldDB" id="A0A0S1B4I8"/>
<dbReference type="PATRIC" id="fig|128780.6.peg.3654"/>
<keyword evidence="17" id="KW-0675">Receptor</keyword>
<proteinExistence type="inferred from homology"/>
<feature type="region of interest" description="Disordered" evidence="13">
    <location>
        <begin position="219"/>
        <end position="239"/>
    </location>
</feature>
<keyword evidence="8 10" id="KW-0472">Membrane</keyword>
<evidence type="ECO:0000313" key="17">
    <source>
        <dbReference type="EMBL" id="ALJ29941.1"/>
    </source>
</evidence>
<dbReference type="InterPro" id="IPR039426">
    <property type="entry name" value="TonB-dep_rcpt-like"/>
</dbReference>
<comment type="similarity">
    <text evidence="10 12">Belongs to the TonB-dependent receptor family.</text>
</comment>
<dbReference type="Proteomes" id="UP000061010">
    <property type="component" value="Chromosome"/>
</dbReference>
<dbReference type="Pfam" id="PF07715">
    <property type="entry name" value="Plug"/>
    <property type="match status" value="1"/>
</dbReference>
<evidence type="ECO:0000256" key="6">
    <source>
        <dbReference type="ARBA" id="ARBA00023065"/>
    </source>
</evidence>
<dbReference type="GO" id="GO:0015344">
    <property type="term" value="F:siderophore uptake transmembrane transporter activity"/>
    <property type="evidence" value="ECO:0007669"/>
    <property type="project" value="TreeGrafter"/>
</dbReference>
<comment type="subcellular location">
    <subcellularLocation>
        <location evidence="1 10">Cell outer membrane</location>
        <topology evidence="1 10">Multi-pass membrane protein</topology>
    </subcellularLocation>
</comment>
<keyword evidence="5 14" id="KW-0732">Signal</keyword>
<dbReference type="InterPro" id="IPR036942">
    <property type="entry name" value="Beta-barrel_TonB_sf"/>
</dbReference>
<accession>A0A0S1B4I8</accession>
<evidence type="ECO:0000256" key="1">
    <source>
        <dbReference type="ARBA" id="ARBA00004571"/>
    </source>
</evidence>
<dbReference type="EMBL" id="CP012900">
    <property type="protein sequence ID" value="ALJ29941.1"/>
    <property type="molecule type" value="Genomic_DNA"/>
</dbReference>
<evidence type="ECO:0000256" key="5">
    <source>
        <dbReference type="ARBA" id="ARBA00022729"/>
    </source>
</evidence>
<dbReference type="InterPro" id="IPR012910">
    <property type="entry name" value="Plug_dom"/>
</dbReference>
<feature type="domain" description="TonB-dependent receptor-like beta-barrel" evidence="15">
    <location>
        <begin position="250"/>
        <end position="625"/>
    </location>
</feature>
<feature type="short sequence motif" description="TonB C-terminal box" evidence="11">
    <location>
        <begin position="637"/>
        <end position="654"/>
    </location>
</feature>
<dbReference type="SUPFAM" id="SSF56935">
    <property type="entry name" value="Porins"/>
    <property type="match status" value="1"/>
</dbReference>
<keyword evidence="18" id="KW-1185">Reference proteome</keyword>
<dbReference type="GO" id="GO:0044718">
    <property type="term" value="P:siderophore transmembrane transport"/>
    <property type="evidence" value="ECO:0007669"/>
    <property type="project" value="TreeGrafter"/>
</dbReference>
<keyword evidence="6" id="KW-0406">Ion transport</keyword>
<evidence type="ECO:0000256" key="14">
    <source>
        <dbReference type="SAM" id="SignalP"/>
    </source>
</evidence>
<dbReference type="PROSITE" id="PS52016">
    <property type="entry name" value="TONB_DEPENDENT_REC_3"/>
    <property type="match status" value="1"/>
</dbReference>
<gene>
    <name evidence="17" type="primary">cirA_1</name>
    <name evidence="17" type="ORF">AOT14_36080</name>
</gene>
<reference evidence="17 18" key="1">
    <citation type="journal article" date="2015" name="Genome Announc.">
        <title>Complete Genome Sequencing of Stenotrophomonas acidaminiphila ZAC14D2_NAIMI4_2, a Multidrug-Resistant Strain Isolated from Sediments of a Polluted River in Mexico, Uncovers New Antibiotic Resistance Genes and a Novel Class-II Lasso Peptide Biosynthesis Gene Cluster.</title>
        <authorList>
            <person name="Vinuesa P."/>
            <person name="Ochoa-Sanchez L.E."/>
        </authorList>
    </citation>
    <scope>NUCLEOTIDE SEQUENCE [LARGE SCALE GENOMIC DNA]</scope>
    <source>
        <strain evidence="17 18">ZAC14D2_NAIMI4_2</strain>
    </source>
</reference>
<feature type="domain" description="TonB-dependent receptor plug" evidence="16">
    <location>
        <begin position="52"/>
        <end position="160"/>
    </location>
</feature>
<evidence type="ECO:0000259" key="16">
    <source>
        <dbReference type="Pfam" id="PF07715"/>
    </source>
</evidence>
<keyword evidence="2 10" id="KW-0813">Transport</keyword>
<dbReference type="GO" id="GO:0009279">
    <property type="term" value="C:cell outer membrane"/>
    <property type="evidence" value="ECO:0007669"/>
    <property type="project" value="UniProtKB-SubCell"/>
</dbReference>
<feature type="chain" id="PRO_5006588626" evidence="14">
    <location>
        <begin position="33"/>
        <end position="654"/>
    </location>
</feature>
<evidence type="ECO:0000259" key="15">
    <source>
        <dbReference type="Pfam" id="PF00593"/>
    </source>
</evidence>
<evidence type="ECO:0000256" key="2">
    <source>
        <dbReference type="ARBA" id="ARBA00022448"/>
    </source>
</evidence>
<dbReference type="PANTHER" id="PTHR30069">
    <property type="entry name" value="TONB-DEPENDENT OUTER MEMBRANE RECEPTOR"/>
    <property type="match status" value="1"/>
</dbReference>
<sequence precursor="true">MTFPAPLPPMPSPGRQSSLALLVALAAPAAGAADAVDLGPVVVTATATHRDASDAPASISVIDREQLRMRPVLDLSDALRGTPGITISGVGMTRRGIRIRGMDAEYTLVLLDGRRINAASDAIAHADFDLGWLPASAIERIEVVRGPMSSLYGSEALGGVVNVISRAATDDWRGELSYNGGVASGGRGGGTTQAGIYAGGALLPGTLGLSFFGEHRRREATQDPLDPRLSEQEGRDADTGRLALSWTPSQTQRIDLSHLQGHEKRWRNALQGGTPSYVYETIDDIDRAQSTLSHQGQWAWGQTRFNAYRSTLDRDNRRSRGAASRPQKLTDDIIDGMATVELGSHHRLSIGSEWRKEQLDDTSAARSGHVQAIQTAVFLQDEIQLGENASLVLGDRGDHHPEFGWHHSPRVYAVWHLTDTFTLKGGTGSGFKAPSLKQLSPEYLAVGGGGRFTIHGNPALKPETNTSHELSAAWRGRSGASLQATAFHNDLEDLIQTECVAACGVRGREVRNYTNVARARIRGVELEASLPLAAGFSFDANHSWLNTLDRQTGLALNERPRQSGTATLRWENTALTAALRGEYVGSQYQGTGMARVQLPGYWRWSLDARYRLTPRVSLVAGVDNLADRRLDETSALYPYAETGRYWHAGFNLAF</sequence>
<evidence type="ECO:0000256" key="4">
    <source>
        <dbReference type="ARBA" id="ARBA00022692"/>
    </source>
</evidence>
<evidence type="ECO:0000256" key="12">
    <source>
        <dbReference type="RuleBase" id="RU003357"/>
    </source>
</evidence>
<evidence type="ECO:0000256" key="8">
    <source>
        <dbReference type="ARBA" id="ARBA00023136"/>
    </source>
</evidence>
<keyword evidence="7 12" id="KW-0798">TonB box</keyword>
<dbReference type="Gene3D" id="2.40.170.20">
    <property type="entry name" value="TonB-dependent receptor, beta-barrel domain"/>
    <property type="match status" value="1"/>
</dbReference>
<dbReference type="PANTHER" id="PTHR30069:SF53">
    <property type="entry name" value="COLICIN I RECEPTOR-RELATED"/>
    <property type="match status" value="1"/>
</dbReference>
<dbReference type="CDD" id="cd01347">
    <property type="entry name" value="ligand_gated_channel"/>
    <property type="match status" value="1"/>
</dbReference>
<dbReference type="InterPro" id="IPR010917">
    <property type="entry name" value="TonB_rcpt_CS"/>
</dbReference>
<name>A0A0S1B4I8_9GAMM</name>
<keyword evidence="3 10" id="KW-1134">Transmembrane beta strand</keyword>
<dbReference type="Pfam" id="PF00593">
    <property type="entry name" value="TonB_dep_Rec_b-barrel"/>
    <property type="match status" value="1"/>
</dbReference>
<evidence type="ECO:0000256" key="11">
    <source>
        <dbReference type="PROSITE-ProRule" id="PRU10144"/>
    </source>
</evidence>
<dbReference type="Gene3D" id="2.170.130.10">
    <property type="entry name" value="TonB-dependent receptor, plug domain"/>
    <property type="match status" value="1"/>
</dbReference>
<dbReference type="InterPro" id="IPR000531">
    <property type="entry name" value="Beta-barrel_TonB"/>
</dbReference>
<evidence type="ECO:0000256" key="13">
    <source>
        <dbReference type="SAM" id="MobiDB-lite"/>
    </source>
</evidence>
<protein>
    <submittedName>
        <fullName evidence="17">Colicin I receptor</fullName>
    </submittedName>
</protein>
<dbReference type="KEGG" id="sacz:AOT14_36080"/>
<evidence type="ECO:0000313" key="18">
    <source>
        <dbReference type="Proteomes" id="UP000061010"/>
    </source>
</evidence>
<organism evidence="17 18">
    <name type="scientific">Stenotrophomonas acidaminiphila</name>
    <dbReference type="NCBI Taxonomy" id="128780"/>
    <lineage>
        <taxon>Bacteria</taxon>
        <taxon>Pseudomonadati</taxon>
        <taxon>Pseudomonadota</taxon>
        <taxon>Gammaproteobacteria</taxon>
        <taxon>Lysobacterales</taxon>
        <taxon>Lysobacteraceae</taxon>
        <taxon>Stenotrophomonas</taxon>
    </lineage>
</organism>